<keyword evidence="2" id="KW-1185">Reference proteome</keyword>
<comment type="caution">
    <text evidence="1">The sequence shown here is derived from an EMBL/GenBank/DDBJ whole genome shotgun (WGS) entry which is preliminary data.</text>
</comment>
<reference evidence="1 2" key="1">
    <citation type="submission" date="2019-04" db="EMBL/GenBank/DDBJ databases">
        <title>Cohnella sp. nov., isolated from soil.</title>
        <authorList>
            <person name="Kim W."/>
        </authorList>
    </citation>
    <scope>NUCLEOTIDE SEQUENCE [LARGE SCALE GENOMIC DNA]</scope>
    <source>
        <strain evidence="1 2">CAU 1483</strain>
    </source>
</reference>
<dbReference type="InterPro" id="IPR020516">
    <property type="entry name" value="Uncharacterised_YxcD"/>
</dbReference>
<dbReference type="Proteomes" id="UP000309673">
    <property type="component" value="Unassembled WGS sequence"/>
</dbReference>
<evidence type="ECO:0000313" key="1">
    <source>
        <dbReference type="EMBL" id="TJY44253.1"/>
    </source>
</evidence>
<protein>
    <submittedName>
        <fullName evidence="1">DUF2653 family protein</fullName>
    </submittedName>
</protein>
<sequence>MVQRLSMDEIVNAVCLNMAERHEVPVESVQVELLYDEDQGFSAEVWVNNRSRFLVEANLKEAIMRYMETQYGRRVYPSQIQLDVEDEIWADIAE</sequence>
<organism evidence="1 2">
    <name type="scientific">Cohnella pontilimi</name>
    <dbReference type="NCBI Taxonomy" id="2564100"/>
    <lineage>
        <taxon>Bacteria</taxon>
        <taxon>Bacillati</taxon>
        <taxon>Bacillota</taxon>
        <taxon>Bacilli</taxon>
        <taxon>Bacillales</taxon>
        <taxon>Paenibacillaceae</taxon>
        <taxon>Cohnella</taxon>
    </lineage>
</organism>
<proteinExistence type="predicted"/>
<dbReference type="EMBL" id="SUPK01000001">
    <property type="protein sequence ID" value="TJY44253.1"/>
    <property type="molecule type" value="Genomic_DNA"/>
</dbReference>
<dbReference type="AlphaFoldDB" id="A0A4U0FGW7"/>
<dbReference type="OrthoDB" id="2360753at2"/>
<dbReference type="RefSeq" id="WP_136776028.1">
    <property type="nucleotide sequence ID" value="NZ_SUPK01000001.1"/>
</dbReference>
<evidence type="ECO:0000313" key="2">
    <source>
        <dbReference type="Proteomes" id="UP000309673"/>
    </source>
</evidence>
<dbReference type="Pfam" id="PF10850">
    <property type="entry name" value="DUF2653"/>
    <property type="match status" value="1"/>
</dbReference>
<accession>A0A4U0FGW7</accession>
<gene>
    <name evidence="1" type="ORF">E5161_02375</name>
</gene>
<name>A0A4U0FGW7_9BACL</name>